<organism evidence="1 2">
    <name type="scientific">Tolypocladium paradoxum</name>
    <dbReference type="NCBI Taxonomy" id="94208"/>
    <lineage>
        <taxon>Eukaryota</taxon>
        <taxon>Fungi</taxon>
        <taxon>Dikarya</taxon>
        <taxon>Ascomycota</taxon>
        <taxon>Pezizomycotina</taxon>
        <taxon>Sordariomycetes</taxon>
        <taxon>Hypocreomycetidae</taxon>
        <taxon>Hypocreales</taxon>
        <taxon>Ophiocordycipitaceae</taxon>
        <taxon>Tolypocladium</taxon>
    </lineage>
</organism>
<evidence type="ECO:0000313" key="2">
    <source>
        <dbReference type="Proteomes" id="UP000237481"/>
    </source>
</evidence>
<reference evidence="1 2" key="1">
    <citation type="submission" date="2018-01" db="EMBL/GenBank/DDBJ databases">
        <title>Harnessing the power of phylogenomics to disentangle the directionality and signatures of interkingdom host jumping in the parasitic fungal genus Tolypocladium.</title>
        <authorList>
            <person name="Quandt C.A."/>
            <person name="Patterson W."/>
            <person name="Spatafora J.W."/>
        </authorList>
    </citation>
    <scope>NUCLEOTIDE SEQUENCE [LARGE SCALE GENOMIC DNA]</scope>
    <source>
        <strain evidence="1 2">NRBC 100945</strain>
    </source>
</reference>
<dbReference type="STRING" id="94208.A0A2S4KPI7"/>
<dbReference type="Proteomes" id="UP000237481">
    <property type="component" value="Unassembled WGS sequence"/>
</dbReference>
<protein>
    <recommendedName>
        <fullName evidence="3">Integral membrane protein</fullName>
    </recommendedName>
</protein>
<evidence type="ECO:0000313" key="1">
    <source>
        <dbReference type="EMBL" id="POR32117.1"/>
    </source>
</evidence>
<proteinExistence type="predicted"/>
<dbReference type="EMBL" id="PKSG01000907">
    <property type="protein sequence ID" value="POR32117.1"/>
    <property type="molecule type" value="Genomic_DNA"/>
</dbReference>
<sequence>MKASGTPNDVVRCCPEDRIVGYSLYWYHPEDMPEYLICTRCHADHVEGTSLAAKFKRVKRPDGSASTCGFWYPRIKETLWPLAVRINNSDNLLAFMKRRLEVNSCKGRVMVNGAEGVKWFGMAANEIEGFIACEACYEDRVMGTAFEPRFTPYHKQGADEKWMCDMCVPYISRAVAEMSKRNDWSGFVAGSTLRLGLPACEGKDVQSNALNWYMPRREIENMYVCEACYMDKLAMTLFDAEFQRHQPSSGFDAWMEQLGQRWTCMLSDSTVSMIFALQNAIYQRDYAVFSNAARTICGLVPCTANGIIRGNWWTMTGGCDGLSVCEACHAGILQTGGVGTFFEPVQRDREATIVCSFCIASPRFVQFLGKYAETLDKGVFSYYSDHVKKFAGVQACPGRKHREKARWWGYPEALFCEDCYLDFVAATPLASTLVIKGEYEEQAHICQIWSRRMRTMFLEACAAGAPGSPESQAAVDKFRAFGSRRLQVYLQTVPRIDFIRGMMELKMVSAMNQGMLSLMYSGMNSQAVLSGTTDDCLHGNNSLGWYETEHGATGAQMFNNMQTGMSEANRPDEWMQIMQLEIMWKEVE</sequence>
<accession>A0A2S4KPI7</accession>
<gene>
    <name evidence="1" type="ORF">TPAR_07689</name>
</gene>
<evidence type="ECO:0008006" key="3">
    <source>
        <dbReference type="Google" id="ProtNLM"/>
    </source>
</evidence>
<comment type="caution">
    <text evidence="1">The sequence shown here is derived from an EMBL/GenBank/DDBJ whole genome shotgun (WGS) entry which is preliminary data.</text>
</comment>
<name>A0A2S4KPI7_9HYPO</name>
<dbReference type="OrthoDB" id="5324692at2759"/>
<keyword evidence="2" id="KW-1185">Reference proteome</keyword>
<dbReference type="AlphaFoldDB" id="A0A2S4KPI7"/>